<dbReference type="SUPFAM" id="SSF52833">
    <property type="entry name" value="Thioredoxin-like"/>
    <property type="match status" value="1"/>
</dbReference>
<dbReference type="InterPro" id="IPR010893">
    <property type="entry name" value="NiFe-hyd_mat_HyaE"/>
</dbReference>
<comment type="similarity">
    <text evidence="1">Belongs to the HupG/HyaE family.</text>
</comment>
<protein>
    <submittedName>
        <fullName evidence="2">Hydrogenase</fullName>
    </submittedName>
</protein>
<gene>
    <name evidence="2" type="ORF">ACFOJE_21465</name>
</gene>
<dbReference type="Proteomes" id="UP001595457">
    <property type="component" value="Unassembled WGS sequence"/>
</dbReference>
<evidence type="ECO:0000256" key="1">
    <source>
        <dbReference type="ARBA" id="ARBA00009004"/>
    </source>
</evidence>
<dbReference type="RefSeq" id="WP_377817049.1">
    <property type="nucleotide sequence ID" value="NZ_JBHRSJ010000036.1"/>
</dbReference>
<accession>A0ABV7AYW6</accession>
<dbReference type="EMBL" id="JBHRSJ010000036">
    <property type="protein sequence ID" value="MFC2974764.1"/>
    <property type="molecule type" value="Genomic_DNA"/>
</dbReference>
<comment type="caution">
    <text evidence="2">The sequence shown here is derived from an EMBL/GenBank/DDBJ whole genome shotgun (WGS) entry which is preliminary data.</text>
</comment>
<dbReference type="Pfam" id="PF07449">
    <property type="entry name" value="HyaE"/>
    <property type="match status" value="1"/>
</dbReference>
<dbReference type="InterPro" id="IPR036249">
    <property type="entry name" value="Thioredoxin-like_sf"/>
</dbReference>
<keyword evidence="3" id="KW-1185">Reference proteome</keyword>
<proteinExistence type="inferred from homology"/>
<sequence length="146" mass="16738">MNHPLFERLVTLGYPRLDADNFEGRVQAQAFSVLFFSEDPNRFPESLDVAVILPELVKAFPQLSPALIDRSFERTLQERYGFSVWPALVFLKEGRYLGTLSRILNWQEYLEQIPQILAREPQDQLIPLRALDSSNARSCAQPTEAS</sequence>
<organism evidence="2 3">
    <name type="scientific">Azotobacter bryophylli</name>
    <dbReference type="NCBI Taxonomy" id="1986537"/>
    <lineage>
        <taxon>Bacteria</taxon>
        <taxon>Pseudomonadati</taxon>
        <taxon>Pseudomonadota</taxon>
        <taxon>Gammaproteobacteria</taxon>
        <taxon>Pseudomonadales</taxon>
        <taxon>Pseudomonadaceae</taxon>
        <taxon>Azotobacter</taxon>
    </lineage>
</organism>
<dbReference type="Gene3D" id="3.40.30.10">
    <property type="entry name" value="Glutaredoxin"/>
    <property type="match status" value="1"/>
</dbReference>
<reference evidence="3" key="1">
    <citation type="journal article" date="2019" name="Int. J. Syst. Evol. Microbiol.">
        <title>The Global Catalogue of Microorganisms (GCM) 10K type strain sequencing project: providing services to taxonomists for standard genome sequencing and annotation.</title>
        <authorList>
            <consortium name="The Broad Institute Genomics Platform"/>
            <consortium name="The Broad Institute Genome Sequencing Center for Infectious Disease"/>
            <person name="Wu L."/>
            <person name="Ma J."/>
        </authorList>
    </citation>
    <scope>NUCLEOTIDE SEQUENCE [LARGE SCALE GENOMIC DNA]</scope>
    <source>
        <strain evidence="3">KCTC 62195</strain>
    </source>
</reference>
<dbReference type="CDD" id="cd02965">
    <property type="entry name" value="HyaE"/>
    <property type="match status" value="1"/>
</dbReference>
<name>A0ABV7AYW6_9GAMM</name>
<evidence type="ECO:0000313" key="3">
    <source>
        <dbReference type="Proteomes" id="UP001595457"/>
    </source>
</evidence>
<evidence type="ECO:0000313" key="2">
    <source>
        <dbReference type="EMBL" id="MFC2974764.1"/>
    </source>
</evidence>